<keyword evidence="8" id="KW-1185">Reference proteome</keyword>
<dbReference type="GO" id="GO:0006256">
    <property type="term" value="P:UDP catabolic process"/>
    <property type="evidence" value="ECO:0007669"/>
    <property type="project" value="TreeGrafter"/>
</dbReference>
<keyword evidence="6" id="KW-0812">Transmembrane</keyword>
<evidence type="ECO:0000313" key="7">
    <source>
        <dbReference type="EMBL" id="PWW77682.1"/>
    </source>
</evidence>
<dbReference type="CDD" id="cd24039">
    <property type="entry name" value="ASKHA_NBD_YND1-like"/>
    <property type="match status" value="1"/>
</dbReference>
<dbReference type="GO" id="GO:0004382">
    <property type="term" value="F:GDP phosphatase activity"/>
    <property type="evidence" value="ECO:0007669"/>
    <property type="project" value="TreeGrafter"/>
</dbReference>
<dbReference type="InterPro" id="IPR000407">
    <property type="entry name" value="GDA1_CD39_NTPase"/>
</dbReference>
<feature type="active site" description="Proton acceptor" evidence="3">
    <location>
        <position position="144"/>
    </location>
</feature>
<dbReference type="Gene3D" id="3.30.420.40">
    <property type="match status" value="1"/>
</dbReference>
<feature type="transmembrane region" description="Helical" evidence="6">
    <location>
        <begin position="533"/>
        <end position="551"/>
    </location>
</feature>
<feature type="region of interest" description="Disordered" evidence="5">
    <location>
        <begin position="600"/>
        <end position="673"/>
    </location>
</feature>
<name>A0A317STH4_9PEZI</name>
<evidence type="ECO:0000313" key="8">
    <source>
        <dbReference type="Proteomes" id="UP000246991"/>
    </source>
</evidence>
<evidence type="ECO:0000256" key="6">
    <source>
        <dbReference type="SAM" id="Phobius"/>
    </source>
</evidence>
<keyword evidence="6" id="KW-1133">Transmembrane helix</keyword>
<dbReference type="STRING" id="42249.A0A317STH4"/>
<accession>A0A317STH4</accession>
<comment type="similarity">
    <text evidence="1">Belongs to the GDA1/CD39 NTPase family.</text>
</comment>
<evidence type="ECO:0000256" key="5">
    <source>
        <dbReference type="SAM" id="MobiDB-lite"/>
    </source>
</evidence>
<comment type="caution">
    <text evidence="7">The sequence shown here is derived from an EMBL/GenBank/DDBJ whole genome shotgun (WGS) entry which is preliminary data.</text>
</comment>
<dbReference type="OrthoDB" id="6372431at2759"/>
<dbReference type="GO" id="GO:0017111">
    <property type="term" value="F:ribonucleoside triphosphate phosphatase activity"/>
    <property type="evidence" value="ECO:0007669"/>
    <property type="project" value="TreeGrafter"/>
</dbReference>
<evidence type="ECO:0000256" key="3">
    <source>
        <dbReference type="PIRSR" id="PIRSR600407-1"/>
    </source>
</evidence>
<gene>
    <name evidence="7" type="ORF">C7212DRAFT_350875</name>
</gene>
<dbReference type="GO" id="GO:0005524">
    <property type="term" value="F:ATP binding"/>
    <property type="evidence" value="ECO:0007669"/>
    <property type="project" value="UniProtKB-KW"/>
</dbReference>
<keyword evidence="4" id="KW-0547">Nucleotide-binding</keyword>
<feature type="compositionally biased region" description="Gly residues" evidence="5">
    <location>
        <begin position="498"/>
        <end position="514"/>
    </location>
</feature>
<keyword evidence="4" id="KW-0067">ATP-binding</keyword>
<dbReference type="Gene3D" id="3.30.420.150">
    <property type="entry name" value="Exopolyphosphatase. Domain 2"/>
    <property type="match status" value="1"/>
</dbReference>
<sequence>MPGKYGVILDAGSSGTRIHIYNWEDPVETRKKWRKDGLQKLPEINTNKKWTKKINPGVSTFGEHPERVGEDHLKGLFEHALSQIPNNAIADTPLFLLATAGMRLLPDLQRKALLDEICTYARRTTQFLLPDCGLHIQVIAGETEGLYGWISANYLLGGFDDPETHAHGKGHHTYGFLDMGGASAQIAFAPNATEAEKHADDLVLLKMRNLNGDPVDYKVFVTTWLGFGVNQARSRYVDTLVEASSGDGITELPDPCLPKGLKSTLEGKKIGDDNAPDEKAHLIGTGKFEECLSQTYPLLEKDHLPCKVISCLLKQDHAPAIDFDINHFVGVSEYWHTTHEIFETEHDAKAYDFATYQQRVKEFCGQDWDTIEELVVKKKWGKKASWLINVLHNGIGIPRVGLETSGNSNHNGTEEVIEAAKSKGFLDPFQPVNKIADVEVSWTLGKMVLYAASQIPPSEGEVNAVGFGKNVMGDNGLPDDFEYAASQRVSHHPDNSGMSGGPGGSNSSVEGGGDQAHWHDSLWKEGDKTPRRIPGLLLFLIIFCLAGFLMGRERRGRFWRAVKISSKRGKRKVLGSHGVIMYERVMEEGHNQFTDFELGSVSSSSSSDDEAGGWRAKGSLYDPPIGGTGADAVQSVLGTRIGSRERLSTTTRSGDISPRGGSSARARSPMPPR</sequence>
<dbReference type="AlphaFoldDB" id="A0A317STH4"/>
<feature type="binding site" evidence="4">
    <location>
        <begin position="181"/>
        <end position="185"/>
    </location>
    <ligand>
        <name>ATP</name>
        <dbReference type="ChEBI" id="CHEBI:30616"/>
    </ligand>
</feature>
<feature type="compositionally biased region" description="Low complexity" evidence="5">
    <location>
        <begin position="657"/>
        <end position="673"/>
    </location>
</feature>
<dbReference type="EMBL" id="PYWC01000020">
    <property type="protein sequence ID" value="PWW77682.1"/>
    <property type="molecule type" value="Genomic_DNA"/>
</dbReference>
<proteinExistence type="inferred from homology"/>
<evidence type="ECO:0000256" key="1">
    <source>
        <dbReference type="ARBA" id="ARBA00009283"/>
    </source>
</evidence>
<dbReference type="GO" id="GO:0045134">
    <property type="term" value="F:UDP phosphatase activity"/>
    <property type="evidence" value="ECO:0007669"/>
    <property type="project" value="TreeGrafter"/>
</dbReference>
<dbReference type="PANTHER" id="PTHR11782">
    <property type="entry name" value="ADENOSINE/GUANOSINE DIPHOSPHATASE"/>
    <property type="match status" value="1"/>
</dbReference>
<reference evidence="7 8" key="1">
    <citation type="submission" date="2018-03" db="EMBL/GenBank/DDBJ databases">
        <title>Genomes of Pezizomycetes fungi and the evolution of truffles.</title>
        <authorList>
            <person name="Murat C."/>
            <person name="Payen T."/>
            <person name="Noel B."/>
            <person name="Kuo A."/>
            <person name="Martin F.M."/>
        </authorList>
    </citation>
    <scope>NUCLEOTIDE SEQUENCE [LARGE SCALE GENOMIC DNA]</scope>
    <source>
        <strain evidence="7">091103-1</strain>
    </source>
</reference>
<dbReference type="GO" id="GO:0016020">
    <property type="term" value="C:membrane"/>
    <property type="evidence" value="ECO:0007669"/>
    <property type="project" value="TreeGrafter"/>
</dbReference>
<dbReference type="GO" id="GO:0005794">
    <property type="term" value="C:Golgi apparatus"/>
    <property type="evidence" value="ECO:0007669"/>
    <property type="project" value="TreeGrafter"/>
</dbReference>
<dbReference type="Proteomes" id="UP000246991">
    <property type="component" value="Unassembled WGS sequence"/>
</dbReference>
<dbReference type="GO" id="GO:0046036">
    <property type="term" value="P:CTP metabolic process"/>
    <property type="evidence" value="ECO:0007669"/>
    <property type="project" value="TreeGrafter"/>
</dbReference>
<organism evidence="7 8">
    <name type="scientific">Tuber magnatum</name>
    <name type="common">white Piedmont truffle</name>
    <dbReference type="NCBI Taxonomy" id="42249"/>
    <lineage>
        <taxon>Eukaryota</taxon>
        <taxon>Fungi</taxon>
        <taxon>Dikarya</taxon>
        <taxon>Ascomycota</taxon>
        <taxon>Pezizomycotina</taxon>
        <taxon>Pezizomycetes</taxon>
        <taxon>Pezizales</taxon>
        <taxon>Tuberaceae</taxon>
        <taxon>Tuber</taxon>
    </lineage>
</organism>
<keyword evidence="2" id="KW-0378">Hydrolase</keyword>
<evidence type="ECO:0000256" key="2">
    <source>
        <dbReference type="ARBA" id="ARBA00022801"/>
    </source>
</evidence>
<dbReference type="PANTHER" id="PTHR11782:SF121">
    <property type="entry name" value="NUCLEOSIDE-DIPHOSPHATASE MIG-23"/>
    <property type="match status" value="1"/>
</dbReference>
<dbReference type="Pfam" id="PF01150">
    <property type="entry name" value="GDA1_CD39"/>
    <property type="match status" value="1"/>
</dbReference>
<evidence type="ECO:0008006" key="9">
    <source>
        <dbReference type="Google" id="ProtNLM"/>
    </source>
</evidence>
<evidence type="ECO:0000256" key="4">
    <source>
        <dbReference type="PIRSR" id="PIRSR600407-2"/>
    </source>
</evidence>
<protein>
    <recommendedName>
        <fullName evidence="9">Nucleoside diphosphatase</fullName>
    </recommendedName>
</protein>
<feature type="region of interest" description="Disordered" evidence="5">
    <location>
        <begin position="489"/>
        <end position="520"/>
    </location>
</feature>
<keyword evidence="6" id="KW-0472">Membrane</keyword>